<organism evidence="2 3">
    <name type="scientific">Nocardia acididurans</name>
    <dbReference type="NCBI Taxonomy" id="2802282"/>
    <lineage>
        <taxon>Bacteria</taxon>
        <taxon>Bacillati</taxon>
        <taxon>Actinomycetota</taxon>
        <taxon>Actinomycetes</taxon>
        <taxon>Mycobacteriales</taxon>
        <taxon>Nocardiaceae</taxon>
        <taxon>Nocardia</taxon>
    </lineage>
</organism>
<keyword evidence="1" id="KW-0732">Signal</keyword>
<comment type="caution">
    <text evidence="2">The sequence shown here is derived from an EMBL/GenBank/DDBJ whole genome shotgun (WGS) entry which is preliminary data.</text>
</comment>
<dbReference type="EMBL" id="JAERRJ010000003">
    <property type="protein sequence ID" value="MBL1074476.1"/>
    <property type="molecule type" value="Genomic_DNA"/>
</dbReference>
<evidence type="ECO:0000313" key="3">
    <source>
        <dbReference type="Proteomes" id="UP000602198"/>
    </source>
</evidence>
<dbReference type="RefSeq" id="WP_201945354.1">
    <property type="nucleotide sequence ID" value="NZ_JAERRJ010000003.1"/>
</dbReference>
<evidence type="ECO:0000256" key="1">
    <source>
        <dbReference type="SAM" id="SignalP"/>
    </source>
</evidence>
<proteinExistence type="predicted"/>
<evidence type="ECO:0000313" key="2">
    <source>
        <dbReference type="EMBL" id="MBL1074476.1"/>
    </source>
</evidence>
<keyword evidence="3" id="KW-1185">Reference proteome</keyword>
<feature type="chain" id="PRO_5045755695" description="Lipoprotein" evidence="1">
    <location>
        <begin position="26"/>
        <end position="185"/>
    </location>
</feature>
<accession>A0ABS1M1U5</accession>
<dbReference type="PROSITE" id="PS51257">
    <property type="entry name" value="PROKAR_LIPOPROTEIN"/>
    <property type="match status" value="1"/>
</dbReference>
<gene>
    <name evidence="2" type="ORF">JK358_08710</name>
</gene>
<evidence type="ECO:0008006" key="4">
    <source>
        <dbReference type="Google" id="ProtNLM"/>
    </source>
</evidence>
<dbReference type="Proteomes" id="UP000602198">
    <property type="component" value="Unassembled WGS sequence"/>
</dbReference>
<sequence>MKLLNPRGFGLLCAAAAVSAGLVLAGCANTVEGTATFNEAEATSYKADASASSAAATSSKKAAAQAKAITDNCTPFRKTTGTAVDRYNEFVDAHDANAADQASKRDIAANALEDAARTVETQLNASGSDLPADLSQKFTDYIAAARSLADAVRKMTSTSSVGPLNDASRTVNDTLNAVRDACPAR</sequence>
<protein>
    <recommendedName>
        <fullName evidence="4">Lipoprotein</fullName>
    </recommendedName>
</protein>
<feature type="signal peptide" evidence="1">
    <location>
        <begin position="1"/>
        <end position="25"/>
    </location>
</feature>
<reference evidence="2 3" key="1">
    <citation type="submission" date="2021-01" db="EMBL/GenBank/DDBJ databases">
        <title>WGS of actinomycetes isolated from Thailand.</title>
        <authorList>
            <person name="Thawai C."/>
        </authorList>
    </citation>
    <scope>NUCLEOTIDE SEQUENCE [LARGE SCALE GENOMIC DNA]</scope>
    <source>
        <strain evidence="2 3">LPG 2</strain>
    </source>
</reference>
<name>A0ABS1M1U5_9NOCA</name>